<feature type="compositionally biased region" description="Polar residues" evidence="7">
    <location>
        <begin position="28"/>
        <end position="37"/>
    </location>
</feature>
<gene>
    <name evidence="10" type="ORF">FM119_00380</name>
</gene>
<feature type="transmembrane region" description="Helical" evidence="8">
    <location>
        <begin position="474"/>
        <end position="493"/>
    </location>
</feature>
<reference evidence="11" key="1">
    <citation type="submission" date="2017-02" db="EMBL/GenBank/DDBJ databases">
        <authorList>
            <person name="Dridi B."/>
        </authorList>
    </citation>
    <scope>NUCLEOTIDE SEQUENCE [LARGE SCALE GENOMIC DNA]</scope>
    <source>
        <strain evidence="11">EB411</strain>
    </source>
</reference>
<dbReference type="InterPro" id="IPR024962">
    <property type="entry name" value="YukD-like"/>
</dbReference>
<dbReference type="Gene3D" id="3.10.20.90">
    <property type="entry name" value="Phosphatidylinositol 3-kinase Catalytic Subunit, Chain A, domain 1"/>
    <property type="match status" value="1"/>
</dbReference>
<comment type="similarity">
    <text evidence="2">Belongs to the EccD/Snm4 family.</text>
</comment>
<evidence type="ECO:0000256" key="5">
    <source>
        <dbReference type="ARBA" id="ARBA00022989"/>
    </source>
</evidence>
<protein>
    <submittedName>
        <fullName evidence="10">Putative ESX-1 secretion system component Rv3877</fullName>
    </submittedName>
</protein>
<keyword evidence="5 8" id="KW-1133">Transmembrane helix</keyword>
<feature type="transmembrane region" description="Helical" evidence="8">
    <location>
        <begin position="411"/>
        <end position="430"/>
    </location>
</feature>
<feature type="transmembrane region" description="Helical" evidence="8">
    <location>
        <begin position="305"/>
        <end position="332"/>
    </location>
</feature>
<feature type="transmembrane region" description="Helical" evidence="8">
    <location>
        <begin position="436"/>
        <end position="458"/>
    </location>
</feature>
<feature type="transmembrane region" description="Helical" evidence="8">
    <location>
        <begin position="243"/>
        <end position="265"/>
    </location>
</feature>
<feature type="transmembrane region" description="Helical" evidence="8">
    <location>
        <begin position="353"/>
        <end position="377"/>
    </location>
</feature>
<accession>A0A1R4I8L1</accession>
<evidence type="ECO:0000256" key="1">
    <source>
        <dbReference type="ARBA" id="ARBA00004651"/>
    </source>
</evidence>
<dbReference type="Pfam" id="PF19053">
    <property type="entry name" value="EccD"/>
    <property type="match status" value="1"/>
</dbReference>
<feature type="transmembrane region" description="Helical" evidence="8">
    <location>
        <begin position="272"/>
        <end position="293"/>
    </location>
</feature>
<evidence type="ECO:0000313" key="10">
    <source>
        <dbReference type="EMBL" id="SJN16140.1"/>
    </source>
</evidence>
<organism evidence="10 11">
    <name type="scientific">Mycetocola reblochoni REB411</name>
    <dbReference type="NCBI Taxonomy" id="1255698"/>
    <lineage>
        <taxon>Bacteria</taxon>
        <taxon>Bacillati</taxon>
        <taxon>Actinomycetota</taxon>
        <taxon>Actinomycetes</taxon>
        <taxon>Micrococcales</taxon>
        <taxon>Microbacteriaceae</taxon>
        <taxon>Mycetocola</taxon>
    </lineage>
</organism>
<proteinExistence type="inferred from homology"/>
<evidence type="ECO:0000256" key="6">
    <source>
        <dbReference type="ARBA" id="ARBA00023136"/>
    </source>
</evidence>
<evidence type="ECO:0000256" key="3">
    <source>
        <dbReference type="ARBA" id="ARBA00022475"/>
    </source>
</evidence>
<keyword evidence="6 8" id="KW-0472">Membrane</keyword>
<dbReference type="InterPro" id="IPR006707">
    <property type="entry name" value="T7SS_EccD"/>
</dbReference>
<dbReference type="EMBL" id="FUKR01000003">
    <property type="protein sequence ID" value="SJN16140.1"/>
    <property type="molecule type" value="Genomic_DNA"/>
</dbReference>
<dbReference type="GO" id="GO:0005886">
    <property type="term" value="C:plasma membrane"/>
    <property type="evidence" value="ECO:0007669"/>
    <property type="project" value="UniProtKB-SubCell"/>
</dbReference>
<evidence type="ECO:0000313" key="11">
    <source>
        <dbReference type="Proteomes" id="UP000196778"/>
    </source>
</evidence>
<evidence type="ECO:0000256" key="8">
    <source>
        <dbReference type="SAM" id="Phobius"/>
    </source>
</evidence>
<keyword evidence="11" id="KW-1185">Reference proteome</keyword>
<evidence type="ECO:0000259" key="9">
    <source>
        <dbReference type="Pfam" id="PF19053"/>
    </source>
</evidence>
<evidence type="ECO:0000256" key="7">
    <source>
        <dbReference type="SAM" id="MobiDB-lite"/>
    </source>
</evidence>
<keyword evidence="4 8" id="KW-0812">Transmembrane</keyword>
<sequence>MNRAGPPVRVPRMKTLATRTDAARPQGTGLSAPTGRTTAPAEAAVGVAGDMCRLSVVGPSSRVELAVPSHIPVAELLPTIVGHLDPALATRGLGHGGWVLQRLGHPPLDEDRGTAAAGLLDGDVLYLRPRNDELKRAQYDDLVDGVQTVLRAREDAWTPARTRTAALGVAVLAGLAAIAIAATTGAAAPLAAGVLAVVLLSSGALVDRLWDTGLGRILLGLGVAAAAVAGAAVPVAIAQGAVAPITSAASGAATAGVAAAAAASLGGARRPAFIATAGAAAVVVLGLAVPLLLGQGLPEGAAITLVLALALARVIPAIAAWCGGLVVDAVPLSAEDFQSELTAVPVEEVERGAAAAHAVVTALWSAWAVVVGTALVVLALGPGWASLALTATAALAALLQARELTAAVQRAVVLGCAALPLAVLAVARTLPLGVPWRIAAVAVLLAVVAHACVAALVLPGRRLAPTWGRTGDTLHWLCAIAIPALVLAVVGLYDWVADLV</sequence>
<dbReference type="AlphaFoldDB" id="A0A1R4I8L1"/>
<dbReference type="Pfam" id="PF08817">
    <property type="entry name" value="YukD"/>
    <property type="match status" value="1"/>
</dbReference>
<evidence type="ECO:0000256" key="2">
    <source>
        <dbReference type="ARBA" id="ARBA00006162"/>
    </source>
</evidence>
<feature type="transmembrane region" description="Helical" evidence="8">
    <location>
        <begin position="164"/>
        <end position="182"/>
    </location>
</feature>
<feature type="region of interest" description="Disordered" evidence="7">
    <location>
        <begin position="1"/>
        <end position="38"/>
    </location>
</feature>
<feature type="transmembrane region" description="Helical" evidence="8">
    <location>
        <begin position="218"/>
        <end position="237"/>
    </location>
</feature>
<comment type="subcellular location">
    <subcellularLocation>
        <location evidence="1">Cell membrane</location>
        <topology evidence="1">Multi-pass membrane protein</topology>
    </subcellularLocation>
</comment>
<name>A0A1R4I8L1_9MICO</name>
<keyword evidence="3" id="KW-1003">Cell membrane</keyword>
<dbReference type="NCBIfam" id="TIGR03920">
    <property type="entry name" value="T7SS_EccD"/>
    <property type="match status" value="1"/>
</dbReference>
<evidence type="ECO:0000256" key="4">
    <source>
        <dbReference type="ARBA" id="ARBA00022692"/>
    </source>
</evidence>
<dbReference type="InterPro" id="IPR044049">
    <property type="entry name" value="EccD_transm"/>
</dbReference>
<feature type="domain" description="EccD-like transmembrane" evidence="9">
    <location>
        <begin position="162"/>
        <end position="498"/>
    </location>
</feature>
<dbReference type="Proteomes" id="UP000196778">
    <property type="component" value="Unassembled WGS sequence"/>
</dbReference>